<evidence type="ECO:0000313" key="7">
    <source>
        <dbReference type="EMBL" id="OWA50157.1"/>
    </source>
</evidence>
<evidence type="ECO:0000256" key="1">
    <source>
        <dbReference type="ARBA" id="ARBA00004370"/>
    </source>
</evidence>
<evidence type="ECO:0000256" key="3">
    <source>
        <dbReference type="ARBA" id="ARBA00022989"/>
    </source>
</evidence>
<keyword evidence="2 5" id="KW-0812">Transmembrane</keyword>
<keyword evidence="3 5" id="KW-1133">Transmembrane helix</keyword>
<dbReference type="AlphaFoldDB" id="A0A9X6N9D0"/>
<keyword evidence="8" id="KW-1185">Reference proteome</keyword>
<dbReference type="OrthoDB" id="6158579at2759"/>
<feature type="domain" description="Receptor ligand binding region" evidence="6">
    <location>
        <begin position="105"/>
        <end position="410"/>
    </location>
</feature>
<evidence type="ECO:0000259" key="6">
    <source>
        <dbReference type="Pfam" id="PF01094"/>
    </source>
</evidence>
<feature type="transmembrane region" description="Helical" evidence="5">
    <location>
        <begin position="473"/>
        <end position="494"/>
    </location>
</feature>
<accession>A0A9X6N9D0</accession>
<evidence type="ECO:0000256" key="5">
    <source>
        <dbReference type="SAM" id="Phobius"/>
    </source>
</evidence>
<keyword evidence="4 5" id="KW-0472">Membrane</keyword>
<dbReference type="Proteomes" id="UP000192578">
    <property type="component" value="Unassembled WGS sequence"/>
</dbReference>
<evidence type="ECO:0000256" key="2">
    <source>
        <dbReference type="ARBA" id="ARBA00022692"/>
    </source>
</evidence>
<comment type="caution">
    <text evidence="7">The sequence shown here is derived from an EMBL/GenBank/DDBJ whole genome shotgun (WGS) entry which is preliminary data.</text>
</comment>
<evidence type="ECO:0000313" key="8">
    <source>
        <dbReference type="Proteomes" id="UP000192578"/>
    </source>
</evidence>
<dbReference type="SUPFAM" id="SSF53822">
    <property type="entry name" value="Periplasmic binding protein-like I"/>
    <property type="match status" value="1"/>
</dbReference>
<protein>
    <recommendedName>
        <fullName evidence="6">Receptor ligand binding region domain-containing protein</fullName>
    </recommendedName>
</protein>
<proteinExistence type="predicted"/>
<sequence length="533" mass="59481">MCLLVVPFQVAAQGSNIELLVTLQYDVPGYVTNAVYTRPSFEVMRQEIMKRYGGQYNVSVRYFQHKDHRTCEDVTADAVDDISEYLFLHRRNDTCYAIVESGCNEQNGLSNLAAQLDVLVFTLNMDSMIKDFLTPKSEPQTTVSLGVSSISFSVALLDLLNQHRWYHVTTLVEISKNITAFYSLMETSLIDLTKRTGLPFQLTSRIINNVMSEREISAILRDLKRQGRVFVLYMTAVLALRVLALTEELDMNNGEYVFINSQPIPTPTYGVPAQFTQPVNGIKNLNAFRSLIMLLPATKPPTATIMPEVNAKIANITLAQFNYTYANGIAPLDTGFAGRTALEMLEVFSTVAVESDSDQQKAHPVSFKTQCSGHDLVDRLSNRVFSLRSGKLYFSASGIRLLNTDVFAFNTSTFALQTIGIYDSTEKRMLFIANRSIPWPTPNGLQPPDVPECGFAGDEGPCAEKKVLERTSAIGGMVACMVACIAVLAVCAALRQWHIRNATEVVNYWILDPELLHYLTRHFSVAPLSYHED</sequence>
<gene>
    <name evidence="7" type="ORF">BV898_14682</name>
</gene>
<name>A0A9X6N9D0_HYPEX</name>
<evidence type="ECO:0000256" key="4">
    <source>
        <dbReference type="ARBA" id="ARBA00023136"/>
    </source>
</evidence>
<comment type="subcellular location">
    <subcellularLocation>
        <location evidence="1">Membrane</location>
    </subcellularLocation>
</comment>
<reference evidence="8" key="1">
    <citation type="submission" date="2017-01" db="EMBL/GenBank/DDBJ databases">
        <title>Comparative genomics of anhydrobiosis in the tardigrade Hypsibius dujardini.</title>
        <authorList>
            <person name="Yoshida Y."/>
            <person name="Koutsovoulos G."/>
            <person name="Laetsch D."/>
            <person name="Stevens L."/>
            <person name="Kumar S."/>
            <person name="Horikawa D."/>
            <person name="Ishino K."/>
            <person name="Komine S."/>
            <person name="Tomita M."/>
            <person name="Blaxter M."/>
            <person name="Arakawa K."/>
        </authorList>
    </citation>
    <scope>NUCLEOTIDE SEQUENCE [LARGE SCALE GENOMIC DNA]</scope>
    <source>
        <strain evidence="8">Z151</strain>
    </source>
</reference>
<dbReference type="InterPro" id="IPR001828">
    <property type="entry name" value="ANF_lig-bd_rcpt"/>
</dbReference>
<dbReference type="GO" id="GO:0016020">
    <property type="term" value="C:membrane"/>
    <property type="evidence" value="ECO:0007669"/>
    <property type="project" value="UniProtKB-SubCell"/>
</dbReference>
<organism evidence="7 8">
    <name type="scientific">Hypsibius exemplaris</name>
    <name type="common">Freshwater tardigrade</name>
    <dbReference type="NCBI Taxonomy" id="2072580"/>
    <lineage>
        <taxon>Eukaryota</taxon>
        <taxon>Metazoa</taxon>
        <taxon>Ecdysozoa</taxon>
        <taxon>Tardigrada</taxon>
        <taxon>Eutardigrada</taxon>
        <taxon>Parachela</taxon>
        <taxon>Hypsibioidea</taxon>
        <taxon>Hypsibiidae</taxon>
        <taxon>Hypsibius</taxon>
    </lineage>
</organism>
<dbReference type="Pfam" id="PF01094">
    <property type="entry name" value="ANF_receptor"/>
    <property type="match status" value="1"/>
</dbReference>
<dbReference type="InterPro" id="IPR028082">
    <property type="entry name" value="Peripla_BP_I"/>
</dbReference>
<dbReference type="EMBL" id="MTYJ01000183">
    <property type="protein sequence ID" value="OWA50157.1"/>
    <property type="molecule type" value="Genomic_DNA"/>
</dbReference>
<dbReference type="Gene3D" id="3.40.50.2300">
    <property type="match status" value="2"/>
</dbReference>